<evidence type="ECO:0000313" key="2">
    <source>
        <dbReference type="EMBL" id="MDA0563759.1"/>
    </source>
</evidence>
<dbReference type="AlphaFoldDB" id="A0A9X3SG47"/>
<organism evidence="2 3">
    <name type="scientific">Streptomonospora mangrovi</name>
    <dbReference type="NCBI Taxonomy" id="2883123"/>
    <lineage>
        <taxon>Bacteria</taxon>
        <taxon>Bacillati</taxon>
        <taxon>Actinomycetota</taxon>
        <taxon>Actinomycetes</taxon>
        <taxon>Streptosporangiales</taxon>
        <taxon>Nocardiopsidaceae</taxon>
        <taxon>Streptomonospora</taxon>
    </lineage>
</organism>
<dbReference type="PANTHER" id="PTHR21621">
    <property type="entry name" value="RIBOSOMAL PROTEIN S6 MODIFICATION PROTEIN"/>
    <property type="match status" value="1"/>
</dbReference>
<protein>
    <submittedName>
        <fullName evidence="2">ATP-grasp ribosomal peptide maturase</fullName>
    </submittedName>
</protein>
<dbReference type="GO" id="GO:0018169">
    <property type="term" value="F:ribosomal S6-glutamic acid ligase activity"/>
    <property type="evidence" value="ECO:0007669"/>
    <property type="project" value="TreeGrafter"/>
</dbReference>
<dbReference type="InterPro" id="IPR026449">
    <property type="entry name" value="GRASP_SAV_5884"/>
</dbReference>
<dbReference type="GO" id="GO:0005737">
    <property type="term" value="C:cytoplasm"/>
    <property type="evidence" value="ECO:0007669"/>
    <property type="project" value="TreeGrafter"/>
</dbReference>
<dbReference type="Pfam" id="PF21068">
    <property type="entry name" value="ATPgraspMvdD"/>
    <property type="match status" value="1"/>
</dbReference>
<dbReference type="EMBL" id="JAJAQC010000007">
    <property type="protein sequence ID" value="MDA0563759.1"/>
    <property type="molecule type" value="Genomic_DNA"/>
</dbReference>
<reference evidence="2" key="1">
    <citation type="submission" date="2021-10" db="EMBL/GenBank/DDBJ databases">
        <title>Streptomonospora sp. nov., isolated from mangrove soil.</title>
        <authorList>
            <person name="Chen X."/>
            <person name="Ge X."/>
            <person name="Liu W."/>
        </authorList>
    </citation>
    <scope>NUCLEOTIDE SEQUENCE</scope>
    <source>
        <strain evidence="2">S1-112</strain>
    </source>
</reference>
<evidence type="ECO:0000259" key="1">
    <source>
        <dbReference type="Pfam" id="PF21068"/>
    </source>
</evidence>
<gene>
    <name evidence="2" type="primary">tgmB</name>
    <name evidence="2" type="ORF">LG943_05360</name>
</gene>
<dbReference type="SUPFAM" id="SSF56059">
    <property type="entry name" value="Glutathione synthetase ATP-binding domain-like"/>
    <property type="match status" value="1"/>
</dbReference>
<sequence>MARASARKAVLVLTGVEDSTVDPVIHHLTERGVPVVRLDPGDFPSEMTVEAEFDSVRWTGTVQDAFRGIDLKSVRSVYYRRPSQFTLVDGMSGPEARWSYREARMGLGGVLLSLDCLWINRPSLMSAAEYKPVQLATAAKAGLRVPRTIITNVPEHAAAWAAGVSGAVVYKPLGGALHVEEGRTKIVYTTPVDALGELRDPALALTAHCFQQWVDKHHEVRVVIVGEAMFAVAIHAESQAAHVDWRSDYAAHRYEVCEIPDDVRVGLRRCMDAFGLVFGAVDFVVSPDGSWSFLEVNPNGEWGWLAHHCDLPVARTIAALLERGET</sequence>
<feature type="domain" description="MvdD-like pre-ATP grasp" evidence="1">
    <location>
        <begin position="10"/>
        <end position="121"/>
    </location>
</feature>
<dbReference type="Gene3D" id="3.30.470.20">
    <property type="entry name" value="ATP-grasp fold, B domain"/>
    <property type="match status" value="1"/>
</dbReference>
<comment type="caution">
    <text evidence="2">The sequence shown here is derived from an EMBL/GenBank/DDBJ whole genome shotgun (WGS) entry which is preliminary data.</text>
</comment>
<dbReference type="PANTHER" id="PTHR21621:SF0">
    <property type="entry name" value="BETA-CITRYLGLUTAMATE SYNTHASE B-RELATED"/>
    <property type="match status" value="1"/>
</dbReference>
<evidence type="ECO:0000313" key="3">
    <source>
        <dbReference type="Proteomes" id="UP001140076"/>
    </source>
</evidence>
<keyword evidence="3" id="KW-1185">Reference proteome</keyword>
<accession>A0A9X3SG47</accession>
<dbReference type="NCBIfam" id="TIGR04187">
    <property type="entry name" value="GRASP_SAV_5884"/>
    <property type="match status" value="1"/>
</dbReference>
<proteinExistence type="predicted"/>
<dbReference type="InterPro" id="IPR048936">
    <property type="entry name" value="MvdD-like_ATPgrasp"/>
</dbReference>
<dbReference type="GO" id="GO:0009432">
    <property type="term" value="P:SOS response"/>
    <property type="evidence" value="ECO:0007669"/>
    <property type="project" value="TreeGrafter"/>
</dbReference>
<name>A0A9X3SG47_9ACTN</name>
<dbReference type="Proteomes" id="UP001140076">
    <property type="component" value="Unassembled WGS sequence"/>
</dbReference>